<accession>A0A1M6J379</accession>
<dbReference type="EMBL" id="FQZV01000024">
    <property type="protein sequence ID" value="SHJ41148.1"/>
    <property type="molecule type" value="Genomic_DNA"/>
</dbReference>
<dbReference type="GO" id="GO:0006071">
    <property type="term" value="P:glycerol metabolic process"/>
    <property type="evidence" value="ECO:0007669"/>
    <property type="project" value="InterPro"/>
</dbReference>
<sequence length="188" mass="21020">MGNKFYTKIQANPIVAAVKDINKLESAIRSPSEIMFLLAGNIFNLKSIVDRVKSEDMYIYIHIDLMEGFSKDAVALKYINENIKPDGIITTKSNLIKIAKDLNIFAIQRLFILDSLSLETGIKSIHTTKPDAIEILPGIMPKVIKTIHQETRIPVIAGGLIKDKEDVIESLKAGAMGISTTREEVWYF</sequence>
<dbReference type="InterPro" id="IPR013785">
    <property type="entry name" value="Aldolase_TIM"/>
</dbReference>
<dbReference type="PANTHER" id="PTHR35787">
    <property type="entry name" value="GLYCEROL UPTAKE OPERON ANTITERMINATOR REGULATORY PROTEIN"/>
    <property type="match status" value="1"/>
</dbReference>
<organism evidence="1 2">
    <name type="scientific">Geosporobacter subterraneus DSM 17957</name>
    <dbReference type="NCBI Taxonomy" id="1121919"/>
    <lineage>
        <taxon>Bacteria</taxon>
        <taxon>Bacillati</taxon>
        <taxon>Bacillota</taxon>
        <taxon>Clostridia</taxon>
        <taxon>Peptostreptococcales</taxon>
        <taxon>Thermotaleaceae</taxon>
        <taxon>Geosporobacter</taxon>
    </lineage>
</organism>
<dbReference type="OrthoDB" id="9799580at2"/>
<dbReference type="STRING" id="1121919.SAMN02745975_02019"/>
<evidence type="ECO:0000313" key="1">
    <source>
        <dbReference type="EMBL" id="SHJ41148.1"/>
    </source>
</evidence>
<dbReference type="SUPFAM" id="SSF110391">
    <property type="entry name" value="GlpP-like"/>
    <property type="match status" value="1"/>
</dbReference>
<keyword evidence="2" id="KW-1185">Reference proteome</keyword>
<gene>
    <name evidence="1" type="ORF">SAMN02745975_02019</name>
</gene>
<evidence type="ECO:0000313" key="2">
    <source>
        <dbReference type="Proteomes" id="UP000184536"/>
    </source>
</evidence>
<dbReference type="Pfam" id="PF04309">
    <property type="entry name" value="G3P_antiterm"/>
    <property type="match status" value="1"/>
</dbReference>
<dbReference type="RefSeq" id="WP_110941161.1">
    <property type="nucleotide sequence ID" value="NZ_FQZV01000024.1"/>
</dbReference>
<dbReference type="GO" id="GO:0006355">
    <property type="term" value="P:regulation of DNA-templated transcription"/>
    <property type="evidence" value="ECO:0007669"/>
    <property type="project" value="InterPro"/>
</dbReference>
<dbReference type="PIRSF" id="PIRSF016897">
    <property type="entry name" value="GlpP"/>
    <property type="match status" value="1"/>
</dbReference>
<dbReference type="PANTHER" id="PTHR35787:SF1">
    <property type="entry name" value="GLYCEROL UPTAKE OPERON ANTITERMINATOR REGULATORY PROTEIN"/>
    <property type="match status" value="1"/>
</dbReference>
<reference evidence="2" key="1">
    <citation type="submission" date="2016-11" db="EMBL/GenBank/DDBJ databases">
        <authorList>
            <person name="Varghese N."/>
            <person name="Submissions S."/>
        </authorList>
    </citation>
    <scope>NUCLEOTIDE SEQUENCE [LARGE SCALE GENOMIC DNA]</scope>
    <source>
        <strain evidence="2">DSM 17957</strain>
    </source>
</reference>
<protein>
    <submittedName>
        <fullName evidence="1">Glycerol uptake operon antiterminator</fullName>
    </submittedName>
</protein>
<dbReference type="InterPro" id="IPR006699">
    <property type="entry name" value="GlpP"/>
</dbReference>
<dbReference type="AlphaFoldDB" id="A0A1M6J379"/>
<dbReference type="Proteomes" id="UP000184536">
    <property type="component" value="Unassembled WGS sequence"/>
</dbReference>
<dbReference type="Gene3D" id="3.20.20.70">
    <property type="entry name" value="Aldolase class I"/>
    <property type="match status" value="1"/>
</dbReference>
<proteinExistence type="predicted"/>
<name>A0A1M6J379_9FIRM</name>